<dbReference type="EMBL" id="JAGTXB010000001">
    <property type="protein sequence ID" value="MBS0026483.1"/>
    <property type="molecule type" value="Genomic_DNA"/>
</dbReference>
<organism evidence="1 2">
    <name type="scientific">Chitinophaga hostae</name>
    <dbReference type="NCBI Taxonomy" id="2831022"/>
    <lineage>
        <taxon>Bacteria</taxon>
        <taxon>Pseudomonadati</taxon>
        <taxon>Bacteroidota</taxon>
        <taxon>Chitinophagia</taxon>
        <taxon>Chitinophagales</taxon>
        <taxon>Chitinophagaceae</taxon>
        <taxon>Chitinophaga</taxon>
    </lineage>
</organism>
<evidence type="ECO:0000313" key="2">
    <source>
        <dbReference type="Proteomes" id="UP000676386"/>
    </source>
</evidence>
<dbReference type="Proteomes" id="UP000676386">
    <property type="component" value="Unassembled WGS sequence"/>
</dbReference>
<comment type="caution">
    <text evidence="1">The sequence shown here is derived from an EMBL/GenBank/DDBJ whole genome shotgun (WGS) entry which is preliminary data.</text>
</comment>
<proteinExistence type="predicted"/>
<sequence>MQMDKIRPEKAAEMLKQKGVEVTVEQAAFILEFLRKLANIIVAQHLEKQRKQ</sequence>
<reference evidence="1 2" key="1">
    <citation type="submission" date="2021-04" db="EMBL/GenBank/DDBJ databases">
        <title>Chitinophaga sp. nov., isolated from the rhizosphere soil.</title>
        <authorList>
            <person name="He S."/>
        </authorList>
    </citation>
    <scope>NUCLEOTIDE SEQUENCE [LARGE SCALE GENOMIC DNA]</scope>
    <source>
        <strain evidence="1 2">2R12</strain>
    </source>
</reference>
<protein>
    <submittedName>
        <fullName evidence="1">Uncharacterized protein</fullName>
    </submittedName>
</protein>
<gene>
    <name evidence="1" type="ORF">KE626_04085</name>
</gene>
<accession>A0ABS5IU40</accession>
<evidence type="ECO:0000313" key="1">
    <source>
        <dbReference type="EMBL" id="MBS0026483.1"/>
    </source>
</evidence>
<dbReference type="RefSeq" id="WP_211971588.1">
    <property type="nucleotide sequence ID" value="NZ_CBFHAM010000015.1"/>
</dbReference>
<name>A0ABS5IU40_9BACT</name>
<keyword evidence="2" id="KW-1185">Reference proteome</keyword>